<organism evidence="3 4">
    <name type="scientific">Conoideocrella luteorostrata</name>
    <dbReference type="NCBI Taxonomy" id="1105319"/>
    <lineage>
        <taxon>Eukaryota</taxon>
        <taxon>Fungi</taxon>
        <taxon>Dikarya</taxon>
        <taxon>Ascomycota</taxon>
        <taxon>Pezizomycotina</taxon>
        <taxon>Sordariomycetes</taxon>
        <taxon>Hypocreomycetidae</taxon>
        <taxon>Hypocreales</taxon>
        <taxon>Clavicipitaceae</taxon>
        <taxon>Conoideocrella</taxon>
    </lineage>
</organism>
<sequence>MTTLQLIFIIFATILTIIITPAKSDENVNAMTPSEEILALEKALAEVNSLETLHAAELAELKENHDVGILGDPSGTEETEAASSVRYEKELVLVNLKANLTAMKFEKTIKELQIALDAANEKHAGIDASVKQVQIADERTGSLPSKPSNKRQRVEEDDDDDNENLLVVIHKEIAEAYRHIRITPAPLTVSIFDRPTVNIKEVDRTITSSPSPAHAATKLAHFFLDVSFIDRWFCLKDVIDNDEDEKSLEPIFPSIMTICYMHSRNSCIIVRVTIINERRWLQFSKLAP</sequence>
<keyword evidence="4" id="KW-1185">Reference proteome</keyword>
<feature type="region of interest" description="Disordered" evidence="1">
    <location>
        <begin position="137"/>
        <end position="159"/>
    </location>
</feature>
<dbReference type="AlphaFoldDB" id="A0AAJ0CK64"/>
<dbReference type="Proteomes" id="UP001251528">
    <property type="component" value="Unassembled WGS sequence"/>
</dbReference>
<feature type="signal peptide" evidence="2">
    <location>
        <begin position="1"/>
        <end position="24"/>
    </location>
</feature>
<accession>A0AAJ0CK64</accession>
<dbReference type="EMBL" id="JASWJB010000163">
    <property type="protein sequence ID" value="KAK2594575.1"/>
    <property type="molecule type" value="Genomic_DNA"/>
</dbReference>
<evidence type="ECO:0000313" key="4">
    <source>
        <dbReference type="Proteomes" id="UP001251528"/>
    </source>
</evidence>
<comment type="caution">
    <text evidence="3">The sequence shown here is derived from an EMBL/GenBank/DDBJ whole genome shotgun (WGS) entry which is preliminary data.</text>
</comment>
<evidence type="ECO:0000256" key="1">
    <source>
        <dbReference type="SAM" id="MobiDB-lite"/>
    </source>
</evidence>
<gene>
    <name evidence="3" type="ORF">QQS21_007705</name>
</gene>
<reference evidence="3" key="1">
    <citation type="submission" date="2023-06" db="EMBL/GenBank/DDBJ databases">
        <title>Conoideocrella luteorostrata (Hypocreales: Clavicipitaceae), a potential biocontrol fungus for elongate hemlock scale in United States Christmas tree production areas.</title>
        <authorList>
            <person name="Barrett H."/>
            <person name="Lovett B."/>
            <person name="Macias A.M."/>
            <person name="Stajich J.E."/>
            <person name="Kasson M.T."/>
        </authorList>
    </citation>
    <scope>NUCLEOTIDE SEQUENCE</scope>
    <source>
        <strain evidence="3">ARSEF 14590</strain>
    </source>
</reference>
<name>A0AAJ0CK64_9HYPO</name>
<proteinExistence type="predicted"/>
<evidence type="ECO:0000313" key="3">
    <source>
        <dbReference type="EMBL" id="KAK2594575.1"/>
    </source>
</evidence>
<evidence type="ECO:0000256" key="2">
    <source>
        <dbReference type="SAM" id="SignalP"/>
    </source>
</evidence>
<keyword evidence="2" id="KW-0732">Signal</keyword>
<protein>
    <submittedName>
        <fullName evidence="3">Uncharacterized protein</fullName>
    </submittedName>
</protein>
<feature type="chain" id="PRO_5042602398" evidence="2">
    <location>
        <begin position="25"/>
        <end position="288"/>
    </location>
</feature>